<feature type="modified residue" description="4-aspartylphosphate" evidence="6">
    <location>
        <position position="74"/>
    </location>
</feature>
<dbReference type="SUPFAM" id="SSF52172">
    <property type="entry name" value="CheY-like"/>
    <property type="match status" value="1"/>
</dbReference>
<dbReference type="InterPro" id="IPR005467">
    <property type="entry name" value="His_kinase_dom"/>
</dbReference>
<evidence type="ECO:0000313" key="9">
    <source>
        <dbReference type="EMBL" id="MBD2317298.1"/>
    </source>
</evidence>
<keyword evidence="10" id="KW-1185">Reference proteome</keyword>
<dbReference type="SMART" id="SM00387">
    <property type="entry name" value="HATPase_c"/>
    <property type="match status" value="1"/>
</dbReference>
<dbReference type="InterPro" id="IPR004358">
    <property type="entry name" value="Sig_transdc_His_kin-like_C"/>
</dbReference>
<evidence type="ECO:0000313" key="10">
    <source>
        <dbReference type="Proteomes" id="UP000618445"/>
    </source>
</evidence>
<evidence type="ECO:0000256" key="4">
    <source>
        <dbReference type="ARBA" id="ARBA00022777"/>
    </source>
</evidence>
<dbReference type="GO" id="GO:0016301">
    <property type="term" value="F:kinase activity"/>
    <property type="evidence" value="ECO:0007669"/>
    <property type="project" value="UniProtKB-KW"/>
</dbReference>
<evidence type="ECO:0000256" key="5">
    <source>
        <dbReference type="ARBA" id="ARBA00023012"/>
    </source>
</evidence>
<dbReference type="InterPro" id="IPR036097">
    <property type="entry name" value="HisK_dim/P_sf"/>
</dbReference>
<feature type="domain" description="Histidine kinase" evidence="7">
    <location>
        <begin position="184"/>
        <end position="414"/>
    </location>
</feature>
<dbReference type="Pfam" id="PF02518">
    <property type="entry name" value="HATPase_c"/>
    <property type="match status" value="1"/>
</dbReference>
<dbReference type="CDD" id="cd00082">
    <property type="entry name" value="HisKA"/>
    <property type="match status" value="1"/>
</dbReference>
<dbReference type="Pfam" id="PF00512">
    <property type="entry name" value="HisKA"/>
    <property type="match status" value="1"/>
</dbReference>
<evidence type="ECO:0000259" key="7">
    <source>
        <dbReference type="PROSITE" id="PS50109"/>
    </source>
</evidence>
<evidence type="ECO:0000259" key="8">
    <source>
        <dbReference type="PROSITE" id="PS50110"/>
    </source>
</evidence>
<feature type="domain" description="Response regulatory" evidence="8">
    <location>
        <begin position="25"/>
        <end position="141"/>
    </location>
</feature>
<dbReference type="EMBL" id="JACJQY010000014">
    <property type="protein sequence ID" value="MBD2317298.1"/>
    <property type="molecule type" value="Genomic_DNA"/>
</dbReference>
<gene>
    <name evidence="9" type="ORF">H6G05_10635</name>
</gene>
<organism evidence="9 10">
    <name type="scientific">Phormidium tenue FACHB-1050</name>
    <dbReference type="NCBI Taxonomy" id="2692857"/>
    <lineage>
        <taxon>Bacteria</taxon>
        <taxon>Bacillati</taxon>
        <taxon>Cyanobacteriota</taxon>
        <taxon>Cyanophyceae</taxon>
        <taxon>Oscillatoriophycideae</taxon>
        <taxon>Oscillatoriales</taxon>
        <taxon>Oscillatoriaceae</taxon>
        <taxon>Phormidium</taxon>
    </lineage>
</organism>
<dbReference type="RefSeq" id="WP_190578149.1">
    <property type="nucleotide sequence ID" value="NZ_CAWPQU010000006.1"/>
</dbReference>
<dbReference type="EC" id="2.7.13.3" evidence="2"/>
<dbReference type="Gene3D" id="1.10.287.130">
    <property type="match status" value="1"/>
</dbReference>
<dbReference type="InterPro" id="IPR003594">
    <property type="entry name" value="HATPase_dom"/>
</dbReference>
<reference evidence="9 10" key="1">
    <citation type="journal article" date="2020" name="ISME J.">
        <title>Comparative genomics reveals insights into cyanobacterial evolution and habitat adaptation.</title>
        <authorList>
            <person name="Chen M.Y."/>
            <person name="Teng W.K."/>
            <person name="Zhao L."/>
            <person name="Hu C.X."/>
            <person name="Zhou Y.K."/>
            <person name="Han B.P."/>
            <person name="Song L.R."/>
            <person name="Shu W.S."/>
        </authorList>
    </citation>
    <scope>NUCLEOTIDE SEQUENCE [LARGE SCALE GENOMIC DNA]</scope>
    <source>
        <strain evidence="9 10">FACHB-1050</strain>
    </source>
</reference>
<dbReference type="InterPro" id="IPR003661">
    <property type="entry name" value="HisK_dim/P_dom"/>
</dbReference>
<dbReference type="SUPFAM" id="SSF47384">
    <property type="entry name" value="Homodimeric domain of signal transducing histidine kinase"/>
    <property type="match status" value="1"/>
</dbReference>
<comment type="catalytic activity">
    <reaction evidence="1">
        <text>ATP + protein L-histidine = ADP + protein N-phospho-L-histidine.</text>
        <dbReference type="EC" id="2.7.13.3"/>
    </reaction>
</comment>
<keyword evidence="4 9" id="KW-0418">Kinase</keyword>
<dbReference type="SUPFAM" id="SSF55874">
    <property type="entry name" value="ATPase domain of HSP90 chaperone/DNA topoisomerase II/histidine kinase"/>
    <property type="match status" value="1"/>
</dbReference>
<dbReference type="SMART" id="SM00448">
    <property type="entry name" value="REC"/>
    <property type="match status" value="1"/>
</dbReference>
<dbReference type="Proteomes" id="UP000618445">
    <property type="component" value="Unassembled WGS sequence"/>
</dbReference>
<dbReference type="PROSITE" id="PS50110">
    <property type="entry name" value="RESPONSE_REGULATORY"/>
    <property type="match status" value="1"/>
</dbReference>
<dbReference type="InterPro" id="IPR011006">
    <property type="entry name" value="CheY-like_superfamily"/>
</dbReference>
<dbReference type="Pfam" id="PF00072">
    <property type="entry name" value="Response_reg"/>
    <property type="match status" value="1"/>
</dbReference>
<evidence type="ECO:0000256" key="1">
    <source>
        <dbReference type="ARBA" id="ARBA00000085"/>
    </source>
</evidence>
<keyword evidence="3 6" id="KW-0597">Phosphoprotein</keyword>
<evidence type="ECO:0000256" key="3">
    <source>
        <dbReference type="ARBA" id="ARBA00022553"/>
    </source>
</evidence>
<dbReference type="PRINTS" id="PR00344">
    <property type="entry name" value="BCTRLSENSOR"/>
</dbReference>
<evidence type="ECO:0000256" key="2">
    <source>
        <dbReference type="ARBA" id="ARBA00012438"/>
    </source>
</evidence>
<dbReference type="CDD" id="cd19920">
    <property type="entry name" value="REC_PA4781-like"/>
    <property type="match status" value="1"/>
</dbReference>
<dbReference type="PANTHER" id="PTHR43547:SF2">
    <property type="entry name" value="HYBRID SIGNAL TRANSDUCTION HISTIDINE KINASE C"/>
    <property type="match status" value="1"/>
</dbReference>
<keyword evidence="4 9" id="KW-0808">Transferase</keyword>
<protein>
    <recommendedName>
        <fullName evidence="2">histidine kinase</fullName>
        <ecNumber evidence="2">2.7.13.3</ecNumber>
    </recommendedName>
</protein>
<dbReference type="InterPro" id="IPR036890">
    <property type="entry name" value="HATPase_C_sf"/>
</dbReference>
<dbReference type="Gene3D" id="3.30.565.10">
    <property type="entry name" value="Histidine kinase-like ATPase, C-terminal domain"/>
    <property type="match status" value="1"/>
</dbReference>
<dbReference type="PANTHER" id="PTHR43547">
    <property type="entry name" value="TWO-COMPONENT HISTIDINE KINASE"/>
    <property type="match status" value="1"/>
</dbReference>
<dbReference type="PROSITE" id="PS50109">
    <property type="entry name" value="HIS_KIN"/>
    <property type="match status" value="1"/>
</dbReference>
<evidence type="ECO:0000256" key="6">
    <source>
        <dbReference type="PROSITE-ProRule" id="PRU00169"/>
    </source>
</evidence>
<comment type="caution">
    <text evidence="9">The sequence shown here is derived from an EMBL/GenBank/DDBJ whole genome shotgun (WGS) entry which is preliminary data.</text>
</comment>
<dbReference type="InterPro" id="IPR001789">
    <property type="entry name" value="Sig_transdc_resp-reg_receiver"/>
</dbReference>
<dbReference type="CDD" id="cd00075">
    <property type="entry name" value="HATPase"/>
    <property type="match status" value="1"/>
</dbReference>
<name>A0ABR8C935_9CYAN</name>
<keyword evidence="5" id="KW-0902">Two-component regulatory system</keyword>
<dbReference type="SMART" id="SM00388">
    <property type="entry name" value="HisKA"/>
    <property type="match status" value="1"/>
</dbReference>
<accession>A0ABR8C935</accession>
<dbReference type="Gene3D" id="3.40.50.2300">
    <property type="match status" value="1"/>
</dbReference>
<proteinExistence type="predicted"/>
<sequence length="420" mass="47729">MTNQELNQTESMEQFEDSPQARNASVLIVDDTIYNIQLLSLMLIRQGYKVYQATSGLEALDKVNEQLPDIILLDIRMPDINGYEVCTRLKSNPITKDIPIIFISSIEEPSEKVEAFSVGGVDYISKPFQLIEVLARIETHLRLCSLQKKLQEQNEQLQLSAEVLSRSLKHERELSQMKTDFISVVSHEFRTPLTTIQSASELLEYYEWTKEEKVEQLHQIQSEVKHMTALMEDVLFLSRSNTNKAKLNLTKFDLLSFISQLLRQMQRTFAQEYTLNSSIYISSSNTSIENLHFQNDLPTLIVKMDEKLLRQILTNLLTNAIKYSPQNKIVDFRLTVEQDQVVFVISDHGIGIPEEDLEHLFGAFHRGKNVGILPGTGLGLSIVKNCIDIHDGSISVESQLDIGTKFTVVLPISGEGLPDE</sequence>